<protein>
    <submittedName>
        <fullName evidence="1">Uncharacterized protein</fullName>
    </submittedName>
</protein>
<comment type="caution">
    <text evidence="1">The sequence shown here is derived from an EMBL/GenBank/DDBJ whole genome shotgun (WGS) entry which is preliminary data.</text>
</comment>
<dbReference type="AlphaFoldDB" id="A0A3E3I231"/>
<dbReference type="EMBL" id="QVLU01000065">
    <property type="protein sequence ID" value="RGE58738.1"/>
    <property type="molecule type" value="Genomic_DNA"/>
</dbReference>
<name>A0A3E3I231_9FIRM</name>
<evidence type="ECO:0000313" key="2">
    <source>
        <dbReference type="Proteomes" id="UP000261166"/>
    </source>
</evidence>
<reference evidence="1 2" key="1">
    <citation type="submission" date="2018-08" db="EMBL/GenBank/DDBJ databases">
        <title>A genome reference for cultivated species of the human gut microbiota.</title>
        <authorList>
            <person name="Zou Y."/>
            <person name="Xue W."/>
            <person name="Luo G."/>
        </authorList>
    </citation>
    <scope>NUCLEOTIDE SEQUENCE [LARGE SCALE GENOMIC DNA]</scope>
    <source>
        <strain evidence="1 2">AF26-4BH</strain>
    </source>
</reference>
<organism evidence="1 2">
    <name type="scientific">Eisenbergiella massiliensis</name>
    <dbReference type="NCBI Taxonomy" id="1720294"/>
    <lineage>
        <taxon>Bacteria</taxon>
        <taxon>Bacillati</taxon>
        <taxon>Bacillota</taxon>
        <taxon>Clostridia</taxon>
        <taxon>Lachnospirales</taxon>
        <taxon>Lachnospiraceae</taxon>
        <taxon>Eisenbergiella</taxon>
    </lineage>
</organism>
<evidence type="ECO:0000313" key="1">
    <source>
        <dbReference type="EMBL" id="RGE58738.1"/>
    </source>
</evidence>
<sequence>MQIDCNITLWTGFVKKSGIERYKKCCKAAQQSVQLYAASFLQKFFLVINRKSGRPAPVFPLLQNCN</sequence>
<proteinExistence type="predicted"/>
<dbReference type="Proteomes" id="UP000261166">
    <property type="component" value="Unassembled WGS sequence"/>
</dbReference>
<accession>A0A3E3I231</accession>
<gene>
    <name evidence="1" type="ORF">DWY69_30885</name>
</gene>